<organism evidence="9 10">
    <name type="scientific">Mesorhabditis spiculigera</name>
    <dbReference type="NCBI Taxonomy" id="96644"/>
    <lineage>
        <taxon>Eukaryota</taxon>
        <taxon>Metazoa</taxon>
        <taxon>Ecdysozoa</taxon>
        <taxon>Nematoda</taxon>
        <taxon>Chromadorea</taxon>
        <taxon>Rhabditida</taxon>
        <taxon>Rhabditina</taxon>
        <taxon>Rhabditomorpha</taxon>
        <taxon>Rhabditoidea</taxon>
        <taxon>Rhabditidae</taxon>
        <taxon>Mesorhabditinae</taxon>
        <taxon>Mesorhabditis</taxon>
    </lineage>
</organism>
<dbReference type="Gene3D" id="1.20.1640.10">
    <property type="entry name" value="Multidrug efflux transporter AcrB transmembrane domain"/>
    <property type="match status" value="1"/>
</dbReference>
<dbReference type="Pfam" id="PF02460">
    <property type="entry name" value="Patched"/>
    <property type="match status" value="1"/>
</dbReference>
<evidence type="ECO:0000256" key="1">
    <source>
        <dbReference type="ARBA" id="ARBA00004141"/>
    </source>
</evidence>
<dbReference type="EMBL" id="CATQJA010000967">
    <property type="protein sequence ID" value="CAJ0565104.1"/>
    <property type="molecule type" value="Genomic_DNA"/>
</dbReference>
<evidence type="ECO:0000256" key="2">
    <source>
        <dbReference type="ARBA" id="ARBA00005585"/>
    </source>
</evidence>
<evidence type="ECO:0000256" key="7">
    <source>
        <dbReference type="SAM" id="Phobius"/>
    </source>
</evidence>
<dbReference type="Proteomes" id="UP001177023">
    <property type="component" value="Unassembled WGS sequence"/>
</dbReference>
<dbReference type="InterPro" id="IPR000731">
    <property type="entry name" value="SSD"/>
</dbReference>
<reference evidence="9" key="1">
    <citation type="submission" date="2023-06" db="EMBL/GenBank/DDBJ databases">
        <authorList>
            <person name="Delattre M."/>
        </authorList>
    </citation>
    <scope>NUCLEOTIDE SEQUENCE</scope>
    <source>
        <strain evidence="9">AF72</strain>
    </source>
</reference>
<protein>
    <recommendedName>
        <fullName evidence="8">SSD domain-containing protein</fullName>
    </recommendedName>
</protein>
<keyword evidence="4 7" id="KW-1133">Transmembrane helix</keyword>
<dbReference type="GO" id="GO:0005886">
    <property type="term" value="C:plasma membrane"/>
    <property type="evidence" value="ECO:0007669"/>
    <property type="project" value="TreeGrafter"/>
</dbReference>
<dbReference type="GO" id="GO:0008158">
    <property type="term" value="F:hedgehog receptor activity"/>
    <property type="evidence" value="ECO:0007669"/>
    <property type="project" value="TreeGrafter"/>
</dbReference>
<keyword evidence="3 7" id="KW-0812">Transmembrane</keyword>
<evidence type="ECO:0000256" key="3">
    <source>
        <dbReference type="ARBA" id="ARBA00022692"/>
    </source>
</evidence>
<evidence type="ECO:0000313" key="10">
    <source>
        <dbReference type="Proteomes" id="UP001177023"/>
    </source>
</evidence>
<keyword evidence="6" id="KW-0325">Glycoprotein</keyword>
<evidence type="ECO:0000256" key="5">
    <source>
        <dbReference type="ARBA" id="ARBA00023136"/>
    </source>
</evidence>
<dbReference type="PROSITE" id="PS50156">
    <property type="entry name" value="SSD"/>
    <property type="match status" value="1"/>
</dbReference>
<dbReference type="PANTHER" id="PTHR46022">
    <property type="entry name" value="PROTEIN PATCHED"/>
    <property type="match status" value="1"/>
</dbReference>
<keyword evidence="10" id="KW-1185">Reference proteome</keyword>
<name>A0AA36FS82_9BILA</name>
<feature type="domain" description="SSD" evidence="8">
    <location>
        <begin position="1"/>
        <end position="50"/>
    </location>
</feature>
<accession>A0AA36FS82</accession>
<proteinExistence type="inferred from homology"/>
<evidence type="ECO:0000256" key="4">
    <source>
        <dbReference type="ARBA" id="ARBA00022989"/>
    </source>
</evidence>
<keyword evidence="5 7" id="KW-0472">Membrane</keyword>
<feature type="transmembrane region" description="Helical" evidence="7">
    <location>
        <begin position="80"/>
        <end position="101"/>
    </location>
</feature>
<evidence type="ECO:0000256" key="6">
    <source>
        <dbReference type="ARBA" id="ARBA00023180"/>
    </source>
</evidence>
<dbReference type="InterPro" id="IPR003392">
    <property type="entry name" value="PTHD_SSD"/>
</dbReference>
<comment type="similarity">
    <text evidence="2">Belongs to the patched family.</text>
</comment>
<dbReference type="GO" id="GO:0005119">
    <property type="term" value="F:smoothened binding"/>
    <property type="evidence" value="ECO:0007669"/>
    <property type="project" value="TreeGrafter"/>
</dbReference>
<dbReference type="AlphaFoldDB" id="A0AA36FS82"/>
<comment type="subcellular location">
    <subcellularLocation>
        <location evidence="1">Membrane</location>
        <topology evidence="1">Multi-pass membrane protein</topology>
    </subcellularLocation>
</comment>
<feature type="non-terminal residue" evidence="9">
    <location>
        <position position="1"/>
    </location>
</feature>
<comment type="caution">
    <text evidence="9">The sequence shown here is derived from an EMBL/GenBank/DDBJ whole genome shotgun (WGS) entry which is preliminary data.</text>
</comment>
<dbReference type="GO" id="GO:0045879">
    <property type="term" value="P:negative regulation of smoothened signaling pathway"/>
    <property type="evidence" value="ECO:0007669"/>
    <property type="project" value="TreeGrafter"/>
</dbReference>
<dbReference type="PANTHER" id="PTHR46022:SF6">
    <property type="entry name" value="PROTEIN PATCHED HOMOLOG 3"/>
    <property type="match status" value="1"/>
</dbReference>
<evidence type="ECO:0000313" key="9">
    <source>
        <dbReference type="EMBL" id="CAJ0565104.1"/>
    </source>
</evidence>
<dbReference type="GO" id="GO:0097108">
    <property type="term" value="F:hedgehog family protein binding"/>
    <property type="evidence" value="ECO:0007669"/>
    <property type="project" value="TreeGrafter"/>
</dbReference>
<sequence length="134" mass="15040">MLVTYSSICGLGVTTWLGINFNAATTQIVPFLSLGLGIDDMFLLLHNYDEIINTWERRQPWYTVGGFLTNVYIPGLKKTWVKCIVTGLTIAMTVFGLVGMYNSTLGLELSDVLPEHTAPAAFMRAREKYFSFYP</sequence>
<evidence type="ECO:0000259" key="8">
    <source>
        <dbReference type="PROSITE" id="PS50156"/>
    </source>
</evidence>
<dbReference type="SUPFAM" id="SSF82866">
    <property type="entry name" value="Multidrug efflux transporter AcrB transmembrane domain"/>
    <property type="match status" value="1"/>
</dbReference>
<gene>
    <name evidence="9" type="ORF">MSPICULIGERA_LOCUS3762</name>
</gene>